<dbReference type="GO" id="GO:0019509">
    <property type="term" value="P:L-methionine salvage from methylthioadenosine"/>
    <property type="evidence" value="ECO:0007669"/>
    <property type="project" value="UniProtKB-UniRule"/>
</dbReference>
<dbReference type="UniPathway" id="UPA00904">
    <property type="reaction ID" value="UER00871"/>
</dbReference>
<organism evidence="8 9">
    <name type="scientific">Listeria grayi DSM 20601</name>
    <dbReference type="NCBI Taxonomy" id="525367"/>
    <lineage>
        <taxon>Bacteria</taxon>
        <taxon>Bacillati</taxon>
        <taxon>Bacillota</taxon>
        <taxon>Bacilli</taxon>
        <taxon>Bacillales</taxon>
        <taxon>Listeriaceae</taxon>
        <taxon>Listeria</taxon>
    </lineage>
</organism>
<dbReference type="InterPro" id="IPR035994">
    <property type="entry name" value="Nucleoside_phosphorylase_sf"/>
</dbReference>
<dbReference type="GO" id="GO:0005829">
    <property type="term" value="C:cytosol"/>
    <property type="evidence" value="ECO:0007669"/>
    <property type="project" value="TreeGrafter"/>
</dbReference>
<dbReference type="SUPFAM" id="SSF53167">
    <property type="entry name" value="Purine and uridine phosphorylases"/>
    <property type="match status" value="1"/>
</dbReference>
<accession>D7UZ60</accession>
<protein>
    <recommendedName>
        <fullName evidence="6">5'-methylthioadenosine/S-adenosylhomocysteine nucleosidase</fullName>
        <shortName evidence="6">MTA/SAH nucleosidase</shortName>
        <shortName evidence="6">MTAN</shortName>
        <ecNumber evidence="6">3.2.2.9</ecNumber>
    </recommendedName>
    <alternativeName>
        <fullName evidence="6">5'-deoxyadenosine nucleosidase</fullName>
        <shortName evidence="6">DOA nucleosidase</shortName>
        <shortName evidence="6">dAdo nucleosidase</shortName>
    </alternativeName>
    <alternativeName>
        <fullName evidence="6">5'-methylthioadenosine nucleosidase</fullName>
        <shortName evidence="6">MTA nucleosidase</shortName>
    </alternativeName>
    <alternativeName>
        <fullName evidence="6">S-adenosylhomocysteine nucleosidase</fullName>
        <shortName evidence="6">AdoHcy nucleosidase</shortName>
        <shortName evidence="6">SAH nucleosidase</shortName>
        <shortName evidence="6">SRH nucleosidase</shortName>
    </alternativeName>
</protein>
<dbReference type="HOGENOM" id="CLU_031248_2_2_9"/>
<dbReference type="GO" id="GO:0009164">
    <property type="term" value="P:nucleoside catabolic process"/>
    <property type="evidence" value="ECO:0007669"/>
    <property type="project" value="InterPro"/>
</dbReference>
<comment type="catalytic activity">
    <reaction evidence="5">
        <text>5'-deoxyadenosine + H2O = 5-deoxy-D-ribose + adenine</text>
        <dbReference type="Rhea" id="RHEA:29859"/>
        <dbReference type="ChEBI" id="CHEBI:15377"/>
        <dbReference type="ChEBI" id="CHEBI:16708"/>
        <dbReference type="ChEBI" id="CHEBI:17319"/>
        <dbReference type="ChEBI" id="CHEBI:149540"/>
        <dbReference type="EC" id="3.2.2.9"/>
    </reaction>
    <physiologicalReaction direction="left-to-right" evidence="5">
        <dbReference type="Rhea" id="RHEA:29860"/>
    </physiologicalReaction>
</comment>
<dbReference type="Gene3D" id="3.40.50.1580">
    <property type="entry name" value="Nucleoside phosphorylase domain"/>
    <property type="match status" value="1"/>
</dbReference>
<feature type="binding site" evidence="6">
    <location>
        <begin position="193"/>
        <end position="194"/>
    </location>
    <ligand>
        <name>substrate</name>
    </ligand>
</feature>
<dbReference type="InterPro" id="IPR010049">
    <property type="entry name" value="MTA_SAH_Nsdase"/>
</dbReference>
<dbReference type="FunFam" id="3.40.50.1580:FF:000001">
    <property type="entry name" value="MTA/SAH nucleosidase family protein"/>
    <property type="match status" value="1"/>
</dbReference>
<dbReference type="EMBL" id="ACCR02000005">
    <property type="protein sequence ID" value="EFI83627.1"/>
    <property type="molecule type" value="Genomic_DNA"/>
</dbReference>
<feature type="active site" description="Proton acceptor" evidence="6">
    <location>
        <position position="28"/>
    </location>
</feature>
<keyword evidence="9" id="KW-1185">Reference proteome</keyword>
<comment type="function">
    <text evidence="6">Catalyzes the irreversible cleavage of the glycosidic bond in both 5'-methylthioadenosine (MTA) and S-adenosylhomocysteine (SAH/AdoHcy) to adenine and the corresponding thioribose, 5'-methylthioribose and S-ribosylhomocysteine, respectively. Also cleaves 5'-deoxyadenosine, a toxic by-product of radical S-adenosylmethionine (SAM) enzymes, into 5-deoxyribose and adenine.</text>
</comment>
<dbReference type="Proteomes" id="UP000010119">
    <property type="component" value="Unassembled WGS sequence"/>
</dbReference>
<keyword evidence="2 6" id="KW-0028">Amino-acid biosynthesis</keyword>
<dbReference type="CDD" id="cd09008">
    <property type="entry name" value="MTAN"/>
    <property type="match status" value="1"/>
</dbReference>
<feature type="active site" description="Proton donor" evidence="6">
    <location>
        <position position="217"/>
    </location>
</feature>
<evidence type="ECO:0000256" key="6">
    <source>
        <dbReference type="HAMAP-Rule" id="MF_01684"/>
    </source>
</evidence>
<evidence type="ECO:0000256" key="2">
    <source>
        <dbReference type="ARBA" id="ARBA00022605"/>
    </source>
</evidence>
<dbReference type="STRING" id="525367.HMPREF0556_12312"/>
<dbReference type="PANTHER" id="PTHR46832">
    <property type="entry name" value="5'-METHYLTHIOADENOSINE/S-ADENOSYLHOMOCYSTEINE NUCLEOSIDASE"/>
    <property type="match status" value="1"/>
</dbReference>
<comment type="catalytic activity">
    <reaction evidence="6">
        <text>S-adenosyl-L-homocysteine + H2O = S-(5-deoxy-D-ribos-5-yl)-L-homocysteine + adenine</text>
        <dbReference type="Rhea" id="RHEA:17805"/>
        <dbReference type="ChEBI" id="CHEBI:15377"/>
        <dbReference type="ChEBI" id="CHEBI:16708"/>
        <dbReference type="ChEBI" id="CHEBI:57856"/>
        <dbReference type="ChEBI" id="CHEBI:58195"/>
        <dbReference type="EC" id="3.2.2.9"/>
    </reaction>
</comment>
<dbReference type="AlphaFoldDB" id="D7UZ60"/>
<keyword evidence="3 6" id="KW-0378">Hydrolase</keyword>
<reference evidence="8" key="1">
    <citation type="submission" date="2010-06" db="EMBL/GenBank/DDBJ databases">
        <authorList>
            <person name="Muzny D."/>
            <person name="Qin X."/>
            <person name="Buhay C."/>
            <person name="Dugan-Rocha S."/>
            <person name="Ding Y."/>
            <person name="Chen G."/>
            <person name="Hawes A."/>
            <person name="Holder M."/>
            <person name="Jhangiani S."/>
            <person name="Johnson A."/>
            <person name="Khan Z."/>
            <person name="Li Z."/>
            <person name="Liu W."/>
            <person name="Liu X."/>
            <person name="Perez L."/>
            <person name="Shen H."/>
            <person name="Wang Q."/>
            <person name="Watt J."/>
            <person name="Xi L."/>
            <person name="Xin Y."/>
            <person name="Zhou J."/>
            <person name="Deng J."/>
            <person name="Jiang H."/>
            <person name="Liu Y."/>
            <person name="Qu J."/>
            <person name="Song X.-Z."/>
            <person name="Zhang L."/>
            <person name="Villasana D."/>
            <person name="Johnson A."/>
            <person name="Liu J."/>
            <person name="Liyanage D."/>
            <person name="Lorensuhewa L."/>
            <person name="Robinson T."/>
            <person name="Song A."/>
            <person name="Song B.-B."/>
            <person name="Dinh H."/>
            <person name="Thornton R."/>
            <person name="Coyle M."/>
            <person name="Francisco L."/>
            <person name="Jackson L."/>
            <person name="Javaid M."/>
            <person name="Korchina V."/>
            <person name="Kovar C."/>
            <person name="Mata R."/>
            <person name="Mathew T."/>
            <person name="Ngo R."/>
            <person name="Nguyen L."/>
            <person name="Nguyen N."/>
            <person name="Okwuonu G."/>
            <person name="Ongeri F."/>
            <person name="Pham C."/>
            <person name="Simmons D."/>
            <person name="Wilczek-Boney K."/>
            <person name="Hale W."/>
            <person name="Jakkamsetti A."/>
            <person name="Pham P."/>
            <person name="Ruth R."/>
            <person name="San Lucas F."/>
            <person name="Warren J."/>
            <person name="Zhang J."/>
            <person name="Zhao Z."/>
            <person name="Zhou C."/>
            <person name="Zhu D."/>
            <person name="Lee S."/>
            <person name="Bess C."/>
            <person name="Blankenburg K."/>
            <person name="Forbes L."/>
            <person name="Fu Q."/>
            <person name="Gubbala S."/>
            <person name="Hirani K."/>
            <person name="Jayaseelan J.C."/>
            <person name="Lara F."/>
            <person name="Munidasa M."/>
            <person name="Palculict T."/>
            <person name="Patil S."/>
            <person name="Pu L.-L."/>
            <person name="Saada N."/>
            <person name="Tang L."/>
            <person name="Weissenberger G."/>
            <person name="Zhu Y."/>
            <person name="Hemphill L."/>
            <person name="Shang Y."/>
            <person name="Youmans B."/>
            <person name="Ayvaz T."/>
            <person name="Ross M."/>
            <person name="Santibanez J."/>
            <person name="Aqrawi P."/>
            <person name="Gross S."/>
            <person name="Joshi V."/>
            <person name="Fowler G."/>
            <person name="Nazareth L."/>
            <person name="Reid J."/>
            <person name="Worley K."/>
            <person name="Petrosino J."/>
            <person name="Highlander S."/>
            <person name="Gibbs R."/>
        </authorList>
    </citation>
    <scope>NUCLEOTIDE SEQUENCE [LARGE SCALE GENOMIC DNA]</scope>
    <source>
        <strain evidence="8">DSM 20601</strain>
    </source>
</reference>
<comment type="catalytic activity">
    <reaction evidence="6">
        <text>S-methyl-5'-thioadenosine + H2O = 5-(methylsulfanyl)-D-ribose + adenine</text>
        <dbReference type="Rhea" id="RHEA:13617"/>
        <dbReference type="ChEBI" id="CHEBI:15377"/>
        <dbReference type="ChEBI" id="CHEBI:16708"/>
        <dbReference type="ChEBI" id="CHEBI:17509"/>
        <dbReference type="ChEBI" id="CHEBI:78440"/>
        <dbReference type="EC" id="3.2.2.9"/>
    </reaction>
</comment>
<dbReference type="HAMAP" id="MF_01684">
    <property type="entry name" value="Salvage_MtnN"/>
    <property type="match status" value="1"/>
</dbReference>
<evidence type="ECO:0000256" key="1">
    <source>
        <dbReference type="ARBA" id="ARBA00004945"/>
    </source>
</evidence>
<evidence type="ECO:0000313" key="9">
    <source>
        <dbReference type="Proteomes" id="UP000010119"/>
    </source>
</evidence>
<evidence type="ECO:0000256" key="3">
    <source>
        <dbReference type="ARBA" id="ARBA00022801"/>
    </source>
</evidence>
<feature type="domain" description="Nucleoside phosphorylase" evidence="7">
    <location>
        <begin position="18"/>
        <end position="247"/>
    </location>
</feature>
<evidence type="ECO:0000313" key="8">
    <source>
        <dbReference type="EMBL" id="EFI83627.1"/>
    </source>
</evidence>
<proteinExistence type="inferred from homology"/>
<evidence type="ECO:0000256" key="4">
    <source>
        <dbReference type="ARBA" id="ARBA00023167"/>
    </source>
</evidence>
<dbReference type="PANTHER" id="PTHR46832:SF1">
    <property type="entry name" value="5'-METHYLTHIOADENOSINE_S-ADENOSYLHOMOCYSTEINE NUCLEOSIDASE"/>
    <property type="match status" value="1"/>
</dbReference>
<gene>
    <name evidence="6 8" type="primary">mtnN</name>
    <name evidence="8" type="ORF">HMPREF0556_12312</name>
</gene>
<name>D7UZ60_LISGR</name>
<dbReference type="InterPro" id="IPR000845">
    <property type="entry name" value="Nucleoside_phosphorylase_d"/>
</dbReference>
<dbReference type="GO" id="GO:0019284">
    <property type="term" value="P:L-methionine salvage from S-adenosylmethionine"/>
    <property type="evidence" value="ECO:0007669"/>
    <property type="project" value="TreeGrafter"/>
</dbReference>
<dbReference type="NCBIfam" id="NF004079">
    <property type="entry name" value="PRK05584.1"/>
    <property type="match status" value="1"/>
</dbReference>
<comment type="similarity">
    <text evidence="6">Belongs to the PNP/UDP phosphorylase family. MtnN subfamily.</text>
</comment>
<dbReference type="Pfam" id="PF01048">
    <property type="entry name" value="PNP_UDP_1"/>
    <property type="match status" value="1"/>
</dbReference>
<evidence type="ECO:0000259" key="7">
    <source>
        <dbReference type="Pfam" id="PF01048"/>
    </source>
</evidence>
<dbReference type="NCBIfam" id="TIGR01704">
    <property type="entry name" value="MTA_SAH-Nsdase"/>
    <property type="match status" value="1"/>
</dbReference>
<keyword evidence="4 6" id="KW-0486">Methionine biosynthesis</keyword>
<dbReference type="GO" id="GO:0008782">
    <property type="term" value="F:adenosylhomocysteine nucleosidase activity"/>
    <property type="evidence" value="ECO:0007669"/>
    <property type="project" value="UniProtKB-UniRule"/>
</dbReference>
<feature type="binding site" evidence="6">
    <location>
        <position position="94"/>
    </location>
    <ligand>
        <name>substrate</name>
    </ligand>
</feature>
<dbReference type="EC" id="3.2.2.9" evidence="6"/>
<comment type="caution">
    <text evidence="8">The sequence shown here is derived from an EMBL/GenBank/DDBJ whole genome shotgun (WGS) entry which is preliminary data.</text>
</comment>
<dbReference type="GO" id="GO:0008930">
    <property type="term" value="F:methylthioadenosine nucleosidase activity"/>
    <property type="evidence" value="ECO:0007669"/>
    <property type="project" value="UniProtKB-UniRule"/>
</dbReference>
<evidence type="ECO:0000256" key="5">
    <source>
        <dbReference type="ARBA" id="ARBA00050313"/>
    </source>
</evidence>
<comment type="pathway">
    <text evidence="1 6">Amino-acid biosynthesis; L-methionine biosynthesis via salvage pathway; S-methyl-5-thio-alpha-D-ribose 1-phosphate from S-methyl-5'-thioadenosine (hydrolase route): step 1/2.</text>
</comment>
<sequence length="250" mass="27278">MGLRLSAILFLRRKIMQRIGIIGAMQEEVALLKEKLVHREEIVLKGATFYKGYIHDKEIILLQSGIGKVNAAIGTTILCQNFEPEMIINTGTAGGVGSELSVGDIIISDQLTYGDVDATAFGYEFGQVPQMPAFYRGSEKLARLAQSIYNTALEEIGNKAYYGLIVTTDSFISNSEQKQAIQRQFPAVQAVEMEATAIAQTASHFEIPFVIIRAISDTADGKAADSFDTFVELASKQSASCILKLLEELA</sequence>
<feature type="binding site" evidence="6">
    <location>
        <position position="172"/>
    </location>
    <ligand>
        <name>substrate</name>
    </ligand>
</feature>
<dbReference type="eggNOG" id="COG0775">
    <property type="taxonomic scope" value="Bacteria"/>
</dbReference>